<dbReference type="InterPro" id="IPR005532">
    <property type="entry name" value="SUMF_dom"/>
</dbReference>
<dbReference type="GO" id="GO:0120147">
    <property type="term" value="F:formylglycine-generating oxidase activity"/>
    <property type="evidence" value="ECO:0007669"/>
    <property type="project" value="TreeGrafter"/>
</dbReference>
<dbReference type="InterPro" id="IPR016187">
    <property type="entry name" value="CTDL_fold"/>
</dbReference>
<dbReference type="Gene3D" id="3.90.1580.10">
    <property type="entry name" value="paralog of FGE (formylglycine-generating enzyme)"/>
    <property type="match status" value="1"/>
</dbReference>
<dbReference type="PANTHER" id="PTHR23150:SF19">
    <property type="entry name" value="FORMYLGLYCINE-GENERATING ENZYME"/>
    <property type="match status" value="1"/>
</dbReference>
<gene>
    <name evidence="2" type="ORF">METZ01_LOCUS347231</name>
</gene>
<name>A0A382RB71_9ZZZZ</name>
<dbReference type="InterPro" id="IPR042095">
    <property type="entry name" value="SUMF_sf"/>
</dbReference>
<dbReference type="PANTHER" id="PTHR23150">
    <property type="entry name" value="SULFATASE MODIFYING FACTOR 1, 2"/>
    <property type="match status" value="1"/>
</dbReference>
<reference evidence="2" key="1">
    <citation type="submission" date="2018-05" db="EMBL/GenBank/DDBJ databases">
        <authorList>
            <person name="Lanie J.A."/>
            <person name="Ng W.-L."/>
            <person name="Kazmierczak K.M."/>
            <person name="Andrzejewski T.M."/>
            <person name="Davidsen T.M."/>
            <person name="Wayne K.J."/>
            <person name="Tettelin H."/>
            <person name="Glass J.I."/>
            <person name="Rusch D."/>
            <person name="Podicherti R."/>
            <person name="Tsui H.-C.T."/>
            <person name="Winkler M.E."/>
        </authorList>
    </citation>
    <scope>NUCLEOTIDE SEQUENCE</scope>
</reference>
<feature type="domain" description="Sulfatase-modifying factor enzyme-like" evidence="1">
    <location>
        <begin position="8"/>
        <end position="132"/>
    </location>
</feature>
<sequence length="143" mass="16237">MPELMPVEPEMILITEGDFLMGSETGSKIEKPVHLVWIDSFAIARYPVTRREYAVFLEVTQYNPPPQWDMSEFQIPNQPVVGTSWYDAVNYCSWLSQLTGKTYRLPTEGEREKASRGGLVGHDYPFGDHLPVDCNGGRNSILK</sequence>
<dbReference type="InterPro" id="IPR051043">
    <property type="entry name" value="Sulfatase_Mod_Factor_Kinase"/>
</dbReference>
<evidence type="ECO:0000259" key="1">
    <source>
        <dbReference type="Pfam" id="PF03781"/>
    </source>
</evidence>
<dbReference type="SUPFAM" id="SSF56436">
    <property type="entry name" value="C-type lectin-like"/>
    <property type="match status" value="1"/>
</dbReference>
<dbReference type="EMBL" id="UINC01120104">
    <property type="protein sequence ID" value="SVC94377.1"/>
    <property type="molecule type" value="Genomic_DNA"/>
</dbReference>
<proteinExistence type="predicted"/>
<feature type="non-terminal residue" evidence="2">
    <location>
        <position position="143"/>
    </location>
</feature>
<protein>
    <recommendedName>
        <fullName evidence="1">Sulfatase-modifying factor enzyme-like domain-containing protein</fullName>
    </recommendedName>
</protein>
<dbReference type="AlphaFoldDB" id="A0A382RB71"/>
<organism evidence="2">
    <name type="scientific">marine metagenome</name>
    <dbReference type="NCBI Taxonomy" id="408172"/>
    <lineage>
        <taxon>unclassified sequences</taxon>
        <taxon>metagenomes</taxon>
        <taxon>ecological metagenomes</taxon>
    </lineage>
</organism>
<evidence type="ECO:0000313" key="2">
    <source>
        <dbReference type="EMBL" id="SVC94377.1"/>
    </source>
</evidence>
<dbReference type="Pfam" id="PF03781">
    <property type="entry name" value="FGE-sulfatase"/>
    <property type="match status" value="1"/>
</dbReference>
<accession>A0A382RB71</accession>